<sequence>MLLYLIIFTSAWTLPLKRHYEHPHNIYNDTCHPEDLSLSCLHKSSNRSGHKMRIYCLRGASCQMGRSASR</sequence>
<keyword evidence="2" id="KW-1185">Reference proteome</keyword>
<dbReference type="Proteomes" id="UP001176961">
    <property type="component" value="Unassembled WGS sequence"/>
</dbReference>
<name>A0AA36GTH0_CYLNA</name>
<proteinExistence type="predicted"/>
<dbReference type="AlphaFoldDB" id="A0AA36GTH0"/>
<dbReference type="EMBL" id="CATQJL010000223">
    <property type="protein sequence ID" value="CAJ0598051.1"/>
    <property type="molecule type" value="Genomic_DNA"/>
</dbReference>
<comment type="caution">
    <text evidence="1">The sequence shown here is derived from an EMBL/GenBank/DDBJ whole genome shotgun (WGS) entry which is preliminary data.</text>
</comment>
<protein>
    <submittedName>
        <fullName evidence="1">Uncharacterized protein</fullName>
    </submittedName>
</protein>
<reference evidence="1" key="1">
    <citation type="submission" date="2023-07" db="EMBL/GenBank/DDBJ databases">
        <authorList>
            <consortium name="CYATHOMIX"/>
        </authorList>
    </citation>
    <scope>NUCLEOTIDE SEQUENCE</scope>
    <source>
        <strain evidence="1">N/A</strain>
    </source>
</reference>
<accession>A0AA36GTH0</accession>
<organism evidence="1 2">
    <name type="scientific">Cylicocyclus nassatus</name>
    <name type="common">Nematode worm</name>
    <dbReference type="NCBI Taxonomy" id="53992"/>
    <lineage>
        <taxon>Eukaryota</taxon>
        <taxon>Metazoa</taxon>
        <taxon>Ecdysozoa</taxon>
        <taxon>Nematoda</taxon>
        <taxon>Chromadorea</taxon>
        <taxon>Rhabditida</taxon>
        <taxon>Rhabditina</taxon>
        <taxon>Rhabditomorpha</taxon>
        <taxon>Strongyloidea</taxon>
        <taxon>Strongylidae</taxon>
        <taxon>Cylicocyclus</taxon>
    </lineage>
</organism>
<evidence type="ECO:0000313" key="2">
    <source>
        <dbReference type="Proteomes" id="UP001176961"/>
    </source>
</evidence>
<evidence type="ECO:0000313" key="1">
    <source>
        <dbReference type="EMBL" id="CAJ0598051.1"/>
    </source>
</evidence>
<gene>
    <name evidence="1" type="ORF">CYNAS_LOCUS10034</name>
</gene>